<evidence type="ECO:0000313" key="2">
    <source>
        <dbReference type="Proteomes" id="UP001595191"/>
    </source>
</evidence>
<evidence type="ECO:0000313" key="1">
    <source>
        <dbReference type="EMBL" id="MFH6604168.1"/>
    </source>
</evidence>
<sequence length="577" mass="66516">MLRTLPTILFLFLLFVVRAQDVTLPVDLRQHNLTEYNSSFFHPAFSLTANNPSSIAVWSRWQWQSPDADPTTLFLNYTHKLNESSVAGAGFYQHNTGIFLNTGGVLNYSYVMEINERATLALGLNLFGFKQKLSDDRFQPDPQIQLPQLVITDDFVLQMAPGLLFSLDRFSVGIASENLFDYNFTTNERHSKPEDRIYTALASYAFPLGLFNFKETVLRPMVYYKSIPDNDAQIGLTTLLSTEKFWAQAGYNNFYGISFGGGGRFFKRVSIGALMELGMGNDLSGKDPTFEVLAAYRFMKSDKEIEENAVADEDVEDEKLEKKLAKEEEKAQRLAEKEQEKLAKEKAKRTKDSLDLAKKQQDIDRKKELEERQKRIKDSLDLIERNNKEVIALQREQQRKQDSINKVREAEALAEKQRQEQLRKQDSIAKAEALAEAERLRAKREIDSLTQVRIAEAEVAKKAEEEKAVEQEEVVEVDPADRPQDGEKYEEVNTEDGLEPGYYLITNVFGTKKYFDAFMKDLTRRGLEPKSFLRSLNNYNYVYLKRYDTMTEARKARDSKFDGRYQDKTWIFRVVGK</sequence>
<organism evidence="1 2">
    <name type="scientific">Meishania litoralis</name>
    <dbReference type="NCBI Taxonomy" id="3434685"/>
    <lineage>
        <taxon>Bacteria</taxon>
        <taxon>Pseudomonadati</taxon>
        <taxon>Bacteroidota</taxon>
        <taxon>Flavobacteriia</taxon>
        <taxon>Flavobacteriales</taxon>
        <taxon>Flavobacteriaceae</taxon>
        <taxon>Meishania</taxon>
    </lineage>
</organism>
<dbReference type="EMBL" id="JBHFPV010000002">
    <property type="protein sequence ID" value="MFH6604168.1"/>
    <property type="molecule type" value="Genomic_DNA"/>
</dbReference>
<protein>
    <submittedName>
        <fullName evidence="1">PorP/SprF family type IX secretion system membrane protein</fullName>
    </submittedName>
</protein>
<keyword evidence="2" id="KW-1185">Reference proteome</keyword>
<gene>
    <name evidence="1" type="ORF">ACEZ3G_11820</name>
</gene>
<proteinExistence type="predicted"/>
<accession>A0ACC7LK47</accession>
<name>A0ACC7LK47_9FLAO</name>
<comment type="caution">
    <text evidence="1">The sequence shown here is derived from an EMBL/GenBank/DDBJ whole genome shotgun (WGS) entry which is preliminary data.</text>
</comment>
<reference evidence="1" key="1">
    <citation type="submission" date="2024-09" db="EMBL/GenBank/DDBJ databases">
        <authorList>
            <person name="Liu J."/>
        </authorList>
    </citation>
    <scope>NUCLEOTIDE SEQUENCE</scope>
    <source>
        <strain evidence="1">NBU2967</strain>
    </source>
</reference>
<dbReference type="Proteomes" id="UP001595191">
    <property type="component" value="Unassembled WGS sequence"/>
</dbReference>